<comment type="function">
    <text evidence="10">Na(+)/H(+) antiporter that extrudes sodium in exchange for external protons.</text>
</comment>
<evidence type="ECO:0000259" key="11">
    <source>
        <dbReference type="Pfam" id="PF00999"/>
    </source>
</evidence>
<comment type="similarity">
    <text evidence="10">Belongs to the monovalent cation:proton antiporter 1 (CPA1) transporter (TC 2.A.36) family.</text>
</comment>
<evidence type="ECO:0000256" key="10">
    <source>
        <dbReference type="RuleBase" id="RU366002"/>
    </source>
</evidence>
<keyword evidence="6 10" id="KW-0915">Sodium</keyword>
<evidence type="ECO:0000313" key="13">
    <source>
        <dbReference type="Proteomes" id="UP000321685"/>
    </source>
</evidence>
<dbReference type="InterPro" id="IPR018422">
    <property type="entry name" value="Cation/H_exchanger_CPA1"/>
</dbReference>
<evidence type="ECO:0000256" key="9">
    <source>
        <dbReference type="ARBA" id="ARBA00023201"/>
    </source>
</evidence>
<evidence type="ECO:0000256" key="5">
    <source>
        <dbReference type="ARBA" id="ARBA00022989"/>
    </source>
</evidence>
<evidence type="ECO:0000256" key="4">
    <source>
        <dbReference type="ARBA" id="ARBA00022692"/>
    </source>
</evidence>
<feature type="transmembrane region" description="Helical" evidence="10">
    <location>
        <begin position="211"/>
        <end position="226"/>
    </location>
</feature>
<keyword evidence="2 10" id="KW-0813">Transport</keyword>
<dbReference type="InterPro" id="IPR006153">
    <property type="entry name" value="Cation/H_exchanger_TM"/>
</dbReference>
<feature type="transmembrane region" description="Helical" evidence="10">
    <location>
        <begin position="380"/>
        <end position="404"/>
    </location>
</feature>
<dbReference type="GO" id="GO:0005886">
    <property type="term" value="C:plasma membrane"/>
    <property type="evidence" value="ECO:0007669"/>
    <property type="project" value="UniProtKB-SubCell"/>
</dbReference>
<dbReference type="GO" id="GO:0015386">
    <property type="term" value="F:potassium:proton antiporter activity"/>
    <property type="evidence" value="ECO:0007669"/>
    <property type="project" value="TreeGrafter"/>
</dbReference>
<dbReference type="Pfam" id="PF00999">
    <property type="entry name" value="Na_H_Exchanger"/>
    <property type="match status" value="1"/>
</dbReference>
<feature type="transmembrane region" description="Helical" evidence="10">
    <location>
        <begin position="6"/>
        <end position="22"/>
    </location>
</feature>
<dbReference type="AlphaFoldDB" id="A0A511DF82"/>
<gene>
    <name evidence="12" type="ORF">PSU4_23950</name>
</gene>
<evidence type="ECO:0000256" key="1">
    <source>
        <dbReference type="ARBA" id="ARBA00004651"/>
    </source>
</evidence>
<comment type="subcellular location">
    <subcellularLocation>
        <location evidence="1 10">Cell membrane</location>
        <topology evidence="1 10">Multi-pass membrane protein</topology>
    </subcellularLocation>
</comment>
<comment type="caution">
    <text evidence="12">The sequence shown here is derived from an EMBL/GenBank/DDBJ whole genome shotgun (WGS) entry which is preliminary data.</text>
</comment>
<feature type="transmembrane region" description="Helical" evidence="10">
    <location>
        <begin position="269"/>
        <end position="290"/>
    </location>
</feature>
<keyword evidence="10" id="KW-0050">Antiport</keyword>
<keyword evidence="5 10" id="KW-1133">Transmembrane helix</keyword>
<dbReference type="GO" id="GO:0051453">
    <property type="term" value="P:regulation of intracellular pH"/>
    <property type="evidence" value="ECO:0007669"/>
    <property type="project" value="TreeGrafter"/>
</dbReference>
<keyword evidence="8 10" id="KW-0472">Membrane</keyword>
<dbReference type="NCBIfam" id="TIGR00831">
    <property type="entry name" value="a_cpa1"/>
    <property type="match status" value="1"/>
</dbReference>
<dbReference type="GO" id="GO:0098719">
    <property type="term" value="P:sodium ion import across plasma membrane"/>
    <property type="evidence" value="ECO:0007669"/>
    <property type="project" value="TreeGrafter"/>
</dbReference>
<dbReference type="InterPro" id="IPR004705">
    <property type="entry name" value="Cation/H_exchanger_CPA1_bac"/>
</dbReference>
<accession>A0A511DF82</accession>
<feature type="transmembrane region" description="Helical" evidence="10">
    <location>
        <begin position="31"/>
        <end position="50"/>
    </location>
</feature>
<dbReference type="RefSeq" id="WP_147106544.1">
    <property type="nucleotide sequence ID" value="NZ_BJVJ01000019.1"/>
</dbReference>
<reference evidence="12 13" key="1">
    <citation type="submission" date="2019-07" db="EMBL/GenBank/DDBJ databases">
        <title>Whole genome shotgun sequence of Pseudonocardia sulfidoxydans NBRC 16205.</title>
        <authorList>
            <person name="Hosoyama A."/>
            <person name="Uohara A."/>
            <person name="Ohji S."/>
            <person name="Ichikawa N."/>
        </authorList>
    </citation>
    <scope>NUCLEOTIDE SEQUENCE [LARGE SCALE GENOMIC DNA]</scope>
    <source>
        <strain evidence="12 13">NBRC 16205</strain>
    </source>
</reference>
<feature type="domain" description="Cation/H+ exchanger transmembrane" evidence="11">
    <location>
        <begin position="16"/>
        <end position="405"/>
    </location>
</feature>
<keyword evidence="7 10" id="KW-0406">Ion transport</keyword>
<dbReference type="OrthoDB" id="57886at2"/>
<keyword evidence="9 10" id="KW-0739">Sodium transport</keyword>
<feature type="transmembrane region" description="Helical" evidence="10">
    <location>
        <begin position="85"/>
        <end position="107"/>
    </location>
</feature>
<sequence length="533" mass="56405">MPAQVLLVVAVLAAGVVVGRLVSRRTGLPEAAVFVLLGVGAAFVPGVEALRLSPDFVLLVFLPPLIYYAAFFSDLRETVRHLVPVVGQAVGLVVATAFAVAATLLAVFPDVGWAAAIAFGAAVAPPDPVAAGSVLRRFGVPRRMATVLEAEGLVNDGVALTLFAVAVGAVGAATTTGEVGLALLVEVGGGIGLGLVVGFVAAAVRRRIRDIAVQVLLSLLVPYLAFVPAQQVHASGVLATVTAAVWLGVRGRGLVEPTVRLHAETFWRVPNTLLVALLFVLLGVQVPTVFRGIEGQAVRPVVGAAVAVTVVVVVVRLAWVLGAAPLVSLLPVREEAVGQMPWRERLAVGWCGPRGAVSLAVVLSLPLTTPDGAPFPRRDLLVFLTVVVVLVTLVGQTLPLALLLRALDLRPGARERTESVRARQAAVDAALRELDGVAEREEPVPPGVDELRQVLELRRDHLRDRLDGSGDGDRDGLRSGGSFDVRALRLRLIEVERAALRRMHDEGEIGRETVVEISRELDLDEAQLRQRRH</sequence>
<keyword evidence="3 10" id="KW-1003">Cell membrane</keyword>
<proteinExistence type="inferred from homology"/>
<evidence type="ECO:0000256" key="8">
    <source>
        <dbReference type="ARBA" id="ARBA00023136"/>
    </source>
</evidence>
<evidence type="ECO:0000256" key="6">
    <source>
        <dbReference type="ARBA" id="ARBA00023053"/>
    </source>
</evidence>
<feature type="transmembrane region" description="Helical" evidence="10">
    <location>
        <begin position="179"/>
        <end position="204"/>
    </location>
</feature>
<dbReference type="Proteomes" id="UP000321685">
    <property type="component" value="Unassembled WGS sequence"/>
</dbReference>
<dbReference type="PANTHER" id="PTHR10110">
    <property type="entry name" value="SODIUM/HYDROGEN EXCHANGER"/>
    <property type="match status" value="1"/>
</dbReference>
<dbReference type="Gene3D" id="6.10.140.1330">
    <property type="match status" value="1"/>
</dbReference>
<dbReference type="EMBL" id="BJVJ01000019">
    <property type="protein sequence ID" value="GEL23441.1"/>
    <property type="molecule type" value="Genomic_DNA"/>
</dbReference>
<dbReference type="PANTHER" id="PTHR10110:SF86">
    <property type="entry name" value="SODIUM_HYDROGEN EXCHANGER 7"/>
    <property type="match status" value="1"/>
</dbReference>
<protein>
    <submittedName>
        <fullName evidence="12">Na+/H+ antiporter</fullName>
    </submittedName>
</protein>
<feature type="transmembrane region" description="Helical" evidence="10">
    <location>
        <begin position="56"/>
        <end position="73"/>
    </location>
</feature>
<keyword evidence="13" id="KW-1185">Reference proteome</keyword>
<evidence type="ECO:0000256" key="2">
    <source>
        <dbReference type="ARBA" id="ARBA00022448"/>
    </source>
</evidence>
<organism evidence="12 13">
    <name type="scientific">Pseudonocardia sulfidoxydans NBRC 16205</name>
    <dbReference type="NCBI Taxonomy" id="1223511"/>
    <lineage>
        <taxon>Bacteria</taxon>
        <taxon>Bacillati</taxon>
        <taxon>Actinomycetota</taxon>
        <taxon>Actinomycetes</taxon>
        <taxon>Pseudonocardiales</taxon>
        <taxon>Pseudonocardiaceae</taxon>
        <taxon>Pseudonocardia</taxon>
    </lineage>
</organism>
<feature type="transmembrane region" description="Helical" evidence="10">
    <location>
        <begin position="302"/>
        <end position="327"/>
    </location>
</feature>
<evidence type="ECO:0000256" key="7">
    <source>
        <dbReference type="ARBA" id="ARBA00023065"/>
    </source>
</evidence>
<keyword evidence="4 10" id="KW-0812">Transmembrane</keyword>
<dbReference type="GO" id="GO:0015385">
    <property type="term" value="F:sodium:proton antiporter activity"/>
    <property type="evidence" value="ECO:0007669"/>
    <property type="project" value="InterPro"/>
</dbReference>
<feature type="transmembrane region" description="Helical" evidence="10">
    <location>
        <begin position="113"/>
        <end position="132"/>
    </location>
</feature>
<feature type="transmembrane region" description="Helical" evidence="10">
    <location>
        <begin position="153"/>
        <end position="173"/>
    </location>
</feature>
<evidence type="ECO:0000256" key="3">
    <source>
        <dbReference type="ARBA" id="ARBA00022475"/>
    </source>
</evidence>
<name>A0A511DF82_9PSEU</name>
<evidence type="ECO:0000313" key="12">
    <source>
        <dbReference type="EMBL" id="GEL23441.1"/>
    </source>
</evidence>